<dbReference type="PANTHER" id="PTHR12835:SF5">
    <property type="entry name" value="BIOTIN--PROTEIN LIGASE"/>
    <property type="match status" value="1"/>
</dbReference>
<dbReference type="PROSITE" id="PS00519">
    <property type="entry name" value="HTH_ASNC_1"/>
    <property type="match status" value="1"/>
</dbReference>
<evidence type="ECO:0000256" key="3">
    <source>
        <dbReference type="ARBA" id="ARBA00022840"/>
    </source>
</evidence>
<dbReference type="SUPFAM" id="SSF50037">
    <property type="entry name" value="C-terminal domain of transcriptional repressors"/>
    <property type="match status" value="1"/>
</dbReference>
<feature type="binding site" evidence="6">
    <location>
        <begin position="94"/>
        <end position="96"/>
    </location>
    <ligand>
        <name>biotin</name>
        <dbReference type="ChEBI" id="CHEBI:57586"/>
    </ligand>
</feature>
<feature type="binding site" evidence="6">
    <location>
        <position position="118"/>
    </location>
    <ligand>
        <name>biotin</name>
        <dbReference type="ChEBI" id="CHEBI:57586"/>
    </ligand>
</feature>
<dbReference type="AlphaFoldDB" id="A0A6M1RJS6"/>
<accession>A0A6M1RJS6</accession>
<dbReference type="InterPro" id="IPR008988">
    <property type="entry name" value="Transcriptional_repressor_C"/>
</dbReference>
<keyword evidence="6" id="KW-0678">Repressor</keyword>
<keyword evidence="1 6" id="KW-0436">Ligase</keyword>
<keyword evidence="4 6" id="KW-0092">Biotin</keyword>
<dbReference type="InterPro" id="IPR004143">
    <property type="entry name" value="BPL_LPL_catalytic"/>
</dbReference>
<comment type="caution">
    <text evidence="8">The sequence shown here is derived from an EMBL/GenBank/DDBJ whole genome shotgun (WGS) entry which is preliminary data.</text>
</comment>
<dbReference type="GO" id="GO:0005524">
    <property type="term" value="F:ATP binding"/>
    <property type="evidence" value="ECO:0007669"/>
    <property type="project" value="UniProtKB-UniRule"/>
</dbReference>
<dbReference type="Gene3D" id="2.30.30.100">
    <property type="match status" value="1"/>
</dbReference>
<dbReference type="RefSeq" id="WP_165108818.1">
    <property type="nucleotide sequence ID" value="NZ_JAAKYA010000085.1"/>
</dbReference>
<keyword evidence="3 6" id="KW-0067">ATP-binding</keyword>
<evidence type="ECO:0000256" key="1">
    <source>
        <dbReference type="ARBA" id="ARBA00022598"/>
    </source>
</evidence>
<comment type="function">
    <text evidence="6">Acts both as a biotin--[acetyl-CoA-carboxylase] ligase and a repressor.</text>
</comment>
<dbReference type="HAMAP" id="MF_00978">
    <property type="entry name" value="Bifunct_BirA"/>
    <property type="match status" value="1"/>
</dbReference>
<dbReference type="PANTHER" id="PTHR12835">
    <property type="entry name" value="BIOTIN PROTEIN LIGASE"/>
    <property type="match status" value="1"/>
</dbReference>
<reference evidence="8 9" key="1">
    <citation type="submission" date="2020-02" db="EMBL/GenBank/DDBJ databases">
        <title>Draft genome sequence of Limisphaera ngatamarikiensis NGM72.4T, a thermophilic Verrucomicrobia grouped in subdivision 3.</title>
        <authorList>
            <person name="Carere C.R."/>
            <person name="Steen J."/>
            <person name="Hugenholtz P."/>
            <person name="Stott M.B."/>
        </authorList>
    </citation>
    <scope>NUCLEOTIDE SEQUENCE [LARGE SCALE GENOMIC DNA]</scope>
    <source>
        <strain evidence="8 9">NGM72.4</strain>
    </source>
</reference>
<keyword evidence="6" id="KW-0805">Transcription regulation</keyword>
<dbReference type="PROSITE" id="PS51733">
    <property type="entry name" value="BPL_LPL_CATALYTIC"/>
    <property type="match status" value="1"/>
</dbReference>
<dbReference type="Gene3D" id="1.10.10.10">
    <property type="entry name" value="Winged helix-like DNA-binding domain superfamily/Winged helix DNA-binding domain"/>
    <property type="match status" value="1"/>
</dbReference>
<dbReference type="InterPro" id="IPR045864">
    <property type="entry name" value="aa-tRNA-synth_II/BPL/LPL"/>
</dbReference>
<dbReference type="Pfam" id="PF02237">
    <property type="entry name" value="BPL_C"/>
    <property type="match status" value="1"/>
</dbReference>
<dbReference type="SUPFAM" id="SSF46785">
    <property type="entry name" value="Winged helix' DNA-binding domain"/>
    <property type="match status" value="1"/>
</dbReference>
<dbReference type="EC" id="6.3.4.15" evidence="6"/>
<sequence>MTTDARILAALHAAGNAGVSGADLAEQLGITRAAVWSRIQELRALGFEIEASPHHGYRLIRCPDRLIADDLWARLAGRIRCIGRDIRVFACTSSTNDVAEKLALEGAREGVVIFAEEQTRGRGRLGRSWVSPAGKGLWFSILLRPPLRTTEATQITVAAAVAVCRALRQATGLPLEIKWPNDITCRGRKVVGILTEMSGDPDTLHHVVLGIGVDVNLEQRDFPAELRGLATSLRIELGQPLDRPALAAGLLEALDQDYRRICDGEFRSVAEEWARYCSTLGRHVTLVVGSRRLSGRAEALDDSGALLLRTEHGLLERIIGGDVTTET</sequence>
<protein>
    <recommendedName>
        <fullName evidence="6">Bifunctional ligase/repressor BirA</fullName>
    </recommendedName>
    <alternativeName>
        <fullName evidence="6">Biotin--[acetyl-CoA-carboxylase] ligase</fullName>
        <ecNumber evidence="6">6.3.4.15</ecNumber>
    </alternativeName>
    <alternativeName>
        <fullName evidence="6">Biotin--protein ligase</fullName>
    </alternativeName>
    <alternativeName>
        <fullName evidence="6">Biotin-[acetyl-CoA carboxylase] synthetase</fullName>
    </alternativeName>
</protein>
<evidence type="ECO:0000313" key="8">
    <source>
        <dbReference type="EMBL" id="NGO40328.1"/>
    </source>
</evidence>
<dbReference type="InterPro" id="IPR019885">
    <property type="entry name" value="Tscrpt_reg_HTH_AsnC-type_CS"/>
</dbReference>
<evidence type="ECO:0000313" key="9">
    <source>
        <dbReference type="Proteomes" id="UP000477311"/>
    </source>
</evidence>
<dbReference type="Proteomes" id="UP000477311">
    <property type="component" value="Unassembled WGS sequence"/>
</dbReference>
<feature type="binding site" evidence="6">
    <location>
        <position position="189"/>
    </location>
    <ligand>
        <name>biotin</name>
        <dbReference type="ChEBI" id="CHEBI:57586"/>
    </ligand>
</feature>
<keyword evidence="6" id="KW-0238">DNA-binding</keyword>
<dbReference type="InterPro" id="IPR036388">
    <property type="entry name" value="WH-like_DNA-bd_sf"/>
</dbReference>
<feature type="domain" description="BPL/LPL catalytic" evidence="7">
    <location>
        <begin position="71"/>
        <end position="262"/>
    </location>
</feature>
<dbReference type="NCBIfam" id="TIGR00121">
    <property type="entry name" value="birA_ligase"/>
    <property type="match status" value="1"/>
</dbReference>
<dbReference type="SUPFAM" id="SSF55681">
    <property type="entry name" value="Class II aaRS and biotin synthetases"/>
    <property type="match status" value="1"/>
</dbReference>
<dbReference type="GO" id="GO:0004077">
    <property type="term" value="F:biotin--[biotin carboxyl-carrier protein] ligase activity"/>
    <property type="evidence" value="ECO:0007669"/>
    <property type="project" value="UniProtKB-UniRule"/>
</dbReference>
<dbReference type="InterPro" id="IPR030855">
    <property type="entry name" value="Bifunct_BirA"/>
</dbReference>
<comment type="catalytic activity">
    <reaction evidence="5 6">
        <text>biotin + L-lysyl-[protein] + ATP = N(6)-biotinyl-L-lysyl-[protein] + AMP + diphosphate + H(+)</text>
        <dbReference type="Rhea" id="RHEA:11756"/>
        <dbReference type="Rhea" id="RHEA-COMP:9752"/>
        <dbReference type="Rhea" id="RHEA-COMP:10505"/>
        <dbReference type="ChEBI" id="CHEBI:15378"/>
        <dbReference type="ChEBI" id="CHEBI:29969"/>
        <dbReference type="ChEBI" id="CHEBI:30616"/>
        <dbReference type="ChEBI" id="CHEBI:33019"/>
        <dbReference type="ChEBI" id="CHEBI:57586"/>
        <dbReference type="ChEBI" id="CHEBI:83144"/>
        <dbReference type="ChEBI" id="CHEBI:456215"/>
        <dbReference type="EC" id="6.3.4.15"/>
    </reaction>
</comment>
<evidence type="ECO:0000259" key="7">
    <source>
        <dbReference type="PROSITE" id="PS51733"/>
    </source>
</evidence>
<dbReference type="InterPro" id="IPR004408">
    <property type="entry name" value="Biotin_CoA_COase_ligase"/>
</dbReference>
<dbReference type="GO" id="GO:0003677">
    <property type="term" value="F:DNA binding"/>
    <property type="evidence" value="ECO:0007669"/>
    <property type="project" value="UniProtKB-UniRule"/>
</dbReference>
<dbReference type="GO" id="GO:0005737">
    <property type="term" value="C:cytoplasm"/>
    <property type="evidence" value="ECO:0007669"/>
    <property type="project" value="TreeGrafter"/>
</dbReference>
<dbReference type="GO" id="GO:0006355">
    <property type="term" value="P:regulation of DNA-templated transcription"/>
    <property type="evidence" value="ECO:0007669"/>
    <property type="project" value="UniProtKB-UniRule"/>
</dbReference>
<dbReference type="Gene3D" id="3.30.930.10">
    <property type="entry name" value="Bira Bifunctional Protein, Domain 2"/>
    <property type="match status" value="1"/>
</dbReference>
<name>A0A6M1RJS6_9BACT</name>
<feature type="DNA-binding region" description="H-T-H motif" evidence="6">
    <location>
        <begin position="21"/>
        <end position="40"/>
    </location>
</feature>
<dbReference type="Pfam" id="PF08279">
    <property type="entry name" value="HTH_11"/>
    <property type="match status" value="1"/>
</dbReference>
<dbReference type="InterPro" id="IPR003142">
    <property type="entry name" value="BPL_C"/>
</dbReference>
<dbReference type="InterPro" id="IPR013196">
    <property type="entry name" value="HTH_11"/>
</dbReference>
<keyword evidence="9" id="KW-1185">Reference proteome</keyword>
<feature type="binding site" evidence="6">
    <location>
        <begin position="122"/>
        <end position="124"/>
    </location>
    <ligand>
        <name>biotin</name>
        <dbReference type="ChEBI" id="CHEBI:57586"/>
    </ligand>
</feature>
<dbReference type="InterPro" id="IPR036390">
    <property type="entry name" value="WH_DNA-bd_sf"/>
</dbReference>
<dbReference type="CDD" id="cd16442">
    <property type="entry name" value="BPL"/>
    <property type="match status" value="1"/>
</dbReference>
<evidence type="ECO:0000256" key="5">
    <source>
        <dbReference type="ARBA" id="ARBA00047846"/>
    </source>
</evidence>
<evidence type="ECO:0000256" key="4">
    <source>
        <dbReference type="ARBA" id="ARBA00023267"/>
    </source>
</evidence>
<gene>
    <name evidence="6" type="primary">birA</name>
    <name evidence="8" type="ORF">G4L39_13110</name>
</gene>
<keyword evidence="2 6" id="KW-0547">Nucleotide-binding</keyword>
<comment type="similarity">
    <text evidence="6">Belongs to the biotin--protein ligase family.</text>
</comment>
<proteinExistence type="inferred from homology"/>
<dbReference type="EMBL" id="JAAKYA010000085">
    <property type="protein sequence ID" value="NGO40328.1"/>
    <property type="molecule type" value="Genomic_DNA"/>
</dbReference>
<organism evidence="8 9">
    <name type="scientific">Limisphaera ngatamarikiensis</name>
    <dbReference type="NCBI Taxonomy" id="1324935"/>
    <lineage>
        <taxon>Bacteria</taxon>
        <taxon>Pseudomonadati</taxon>
        <taxon>Verrucomicrobiota</taxon>
        <taxon>Verrucomicrobiia</taxon>
        <taxon>Limisphaerales</taxon>
        <taxon>Limisphaeraceae</taxon>
        <taxon>Limisphaera</taxon>
    </lineage>
</organism>
<dbReference type="Pfam" id="PF03099">
    <property type="entry name" value="BPL_LplA_LipB"/>
    <property type="match status" value="1"/>
</dbReference>
<keyword evidence="6" id="KW-0804">Transcription</keyword>
<evidence type="ECO:0000256" key="2">
    <source>
        <dbReference type="ARBA" id="ARBA00022741"/>
    </source>
</evidence>
<evidence type="ECO:0000256" key="6">
    <source>
        <dbReference type="HAMAP-Rule" id="MF_00978"/>
    </source>
</evidence>